<evidence type="ECO:0000256" key="3">
    <source>
        <dbReference type="ARBA" id="ARBA00022448"/>
    </source>
</evidence>
<dbReference type="EMBL" id="JABTTE010000009">
    <property type="protein sequence ID" value="NSL51754.1"/>
    <property type="molecule type" value="Genomic_DNA"/>
</dbReference>
<keyword evidence="3" id="KW-0813">Transport</keyword>
<feature type="transmembrane region" description="Helical" evidence="8">
    <location>
        <begin position="116"/>
        <end position="133"/>
    </location>
</feature>
<feature type="transmembrane region" description="Helical" evidence="8">
    <location>
        <begin position="89"/>
        <end position="110"/>
    </location>
</feature>
<feature type="transmembrane region" description="Helical" evidence="8">
    <location>
        <begin position="172"/>
        <end position="194"/>
    </location>
</feature>
<evidence type="ECO:0000259" key="9">
    <source>
        <dbReference type="PROSITE" id="PS50850"/>
    </source>
</evidence>
<comment type="subcellular location">
    <subcellularLocation>
        <location evidence="1">Cell membrane</location>
        <topology evidence="1">Multi-pass membrane protein</topology>
    </subcellularLocation>
</comment>
<keyword evidence="6 8" id="KW-1133">Transmembrane helix</keyword>
<dbReference type="InterPro" id="IPR020846">
    <property type="entry name" value="MFS_dom"/>
</dbReference>
<feature type="transmembrane region" description="Helical" evidence="8">
    <location>
        <begin position="348"/>
        <end position="367"/>
    </location>
</feature>
<comment type="caution">
    <text evidence="10">The sequence shown here is derived from an EMBL/GenBank/DDBJ whole genome shotgun (WGS) entry which is preliminary data.</text>
</comment>
<comment type="similarity">
    <text evidence="2">Belongs to the major facilitator superfamily.</text>
</comment>
<dbReference type="InterPro" id="IPR011701">
    <property type="entry name" value="MFS"/>
</dbReference>
<feature type="transmembrane region" description="Helical" evidence="8">
    <location>
        <begin position="373"/>
        <end position="391"/>
    </location>
</feature>
<evidence type="ECO:0000256" key="1">
    <source>
        <dbReference type="ARBA" id="ARBA00004651"/>
    </source>
</evidence>
<evidence type="ECO:0000256" key="6">
    <source>
        <dbReference type="ARBA" id="ARBA00022989"/>
    </source>
</evidence>
<feature type="transmembrane region" description="Helical" evidence="8">
    <location>
        <begin position="58"/>
        <end position="77"/>
    </location>
</feature>
<name>A0A8J8GDB6_9BACI</name>
<dbReference type="Gene3D" id="1.20.1250.20">
    <property type="entry name" value="MFS general substrate transporter like domains"/>
    <property type="match status" value="1"/>
</dbReference>
<dbReference type="GO" id="GO:0005886">
    <property type="term" value="C:plasma membrane"/>
    <property type="evidence" value="ECO:0007669"/>
    <property type="project" value="UniProtKB-SubCell"/>
</dbReference>
<reference evidence="10" key="1">
    <citation type="submission" date="2020-06" db="EMBL/GenBank/DDBJ databases">
        <title>A novel thermopfilic bacterium from Erzurum, Turkey.</title>
        <authorList>
            <person name="Adiguzel A."/>
            <person name="Ay H."/>
            <person name="Baltaci M.O."/>
        </authorList>
    </citation>
    <scope>NUCLEOTIDE SEQUENCE</scope>
    <source>
        <strain evidence="10">P2</strain>
    </source>
</reference>
<evidence type="ECO:0000256" key="2">
    <source>
        <dbReference type="ARBA" id="ARBA00008335"/>
    </source>
</evidence>
<feature type="domain" description="Major facilitator superfamily (MFS) profile" evidence="9">
    <location>
        <begin position="20"/>
        <end position="397"/>
    </location>
</feature>
<feature type="transmembrane region" description="Helical" evidence="8">
    <location>
        <begin position="264"/>
        <end position="281"/>
    </location>
</feature>
<dbReference type="CDD" id="cd17324">
    <property type="entry name" value="MFS_NepI_like"/>
    <property type="match status" value="1"/>
</dbReference>
<dbReference type="InterPro" id="IPR036259">
    <property type="entry name" value="MFS_trans_sf"/>
</dbReference>
<dbReference type="PANTHER" id="PTHR43271">
    <property type="entry name" value="BLL2771 PROTEIN"/>
    <property type="match status" value="1"/>
</dbReference>
<evidence type="ECO:0000256" key="7">
    <source>
        <dbReference type="ARBA" id="ARBA00023136"/>
    </source>
</evidence>
<keyword evidence="11" id="KW-1185">Reference proteome</keyword>
<keyword evidence="4" id="KW-1003">Cell membrane</keyword>
<proteinExistence type="inferred from homology"/>
<evidence type="ECO:0000256" key="4">
    <source>
        <dbReference type="ARBA" id="ARBA00022475"/>
    </source>
</evidence>
<feature type="transmembrane region" description="Helical" evidence="8">
    <location>
        <begin position="312"/>
        <end position="336"/>
    </location>
</feature>
<keyword evidence="7 8" id="KW-0472">Membrane</keyword>
<feature type="transmembrane region" description="Helical" evidence="8">
    <location>
        <begin position="17"/>
        <end position="38"/>
    </location>
</feature>
<evidence type="ECO:0000256" key="8">
    <source>
        <dbReference type="SAM" id="Phobius"/>
    </source>
</evidence>
<feature type="transmembrane region" description="Helical" evidence="8">
    <location>
        <begin position="288"/>
        <end position="306"/>
    </location>
</feature>
<accession>A0A8J8GDB6</accession>
<dbReference type="PANTHER" id="PTHR43271:SF1">
    <property type="entry name" value="INNER MEMBRANE TRANSPORT PROTEIN YNFM"/>
    <property type="match status" value="1"/>
</dbReference>
<organism evidence="10 11">
    <name type="scientific">Calidifontibacillus erzurumensis</name>
    <dbReference type="NCBI Taxonomy" id="2741433"/>
    <lineage>
        <taxon>Bacteria</taxon>
        <taxon>Bacillati</taxon>
        <taxon>Bacillota</taxon>
        <taxon>Bacilli</taxon>
        <taxon>Bacillales</taxon>
        <taxon>Bacillaceae</taxon>
        <taxon>Calidifontibacillus/Schinkia group</taxon>
        <taxon>Calidifontibacillus</taxon>
    </lineage>
</organism>
<dbReference type="Pfam" id="PF07690">
    <property type="entry name" value="MFS_1"/>
    <property type="match status" value="1"/>
</dbReference>
<sequence>MKHKDEPVKLTPKDRQFWFAILAVGIGSILSFANLYFVHPLMPAFVDEFNISPTTSSLSLSVSVIALIFGLLFFGFYSDRYGRTTLMKVTLTLTVIPLFIMPFANNFAFLLVLRTIQGFFIAGLPAAAIAYIGEEIERKSVGFGVTIYIACNAIGGMVGRILIGILSDYSSWQAAIWALCGFSAAILLLFFIMLPKSKNFEPSKLEVKEDAVGMLIHLKNPVLINAFLMGIALQVGFTGIWTYLPFYLGEEPFSLSMKAISLTYAAYILGIIGTPVAGKLAQRFSHQSIIIAGVMILMIGDFLTLIQSATMVVIGLCLLCLGFFIAHSMTAAFVSMQATHHKGGASSLYLVSYYIGVASGGTATGFIWSALGWRGVVFLCLLLIPLTVKIVNDSKRRLKNI</sequence>
<gene>
    <name evidence="10" type="ORF">HR057_08230</name>
</gene>
<dbReference type="PROSITE" id="PS50850">
    <property type="entry name" value="MFS"/>
    <property type="match status" value="1"/>
</dbReference>
<dbReference type="SUPFAM" id="SSF103473">
    <property type="entry name" value="MFS general substrate transporter"/>
    <property type="match status" value="1"/>
</dbReference>
<keyword evidence="5 8" id="KW-0812">Transmembrane</keyword>
<feature type="transmembrane region" description="Helical" evidence="8">
    <location>
        <begin position="222"/>
        <end position="244"/>
    </location>
</feature>
<dbReference type="AlphaFoldDB" id="A0A8J8GDB6"/>
<evidence type="ECO:0000256" key="5">
    <source>
        <dbReference type="ARBA" id="ARBA00022692"/>
    </source>
</evidence>
<dbReference type="GO" id="GO:0022857">
    <property type="term" value="F:transmembrane transporter activity"/>
    <property type="evidence" value="ECO:0007669"/>
    <property type="project" value="InterPro"/>
</dbReference>
<dbReference type="Proteomes" id="UP000625804">
    <property type="component" value="Unassembled WGS sequence"/>
</dbReference>
<feature type="transmembrane region" description="Helical" evidence="8">
    <location>
        <begin position="145"/>
        <end position="166"/>
    </location>
</feature>
<evidence type="ECO:0000313" key="11">
    <source>
        <dbReference type="Proteomes" id="UP000625804"/>
    </source>
</evidence>
<evidence type="ECO:0000313" key="10">
    <source>
        <dbReference type="EMBL" id="NSL51754.1"/>
    </source>
</evidence>
<protein>
    <submittedName>
        <fullName evidence="10">MFS transporter</fullName>
    </submittedName>
</protein>